<dbReference type="PROSITE" id="PS50929">
    <property type="entry name" value="ABC_TM1F"/>
    <property type="match status" value="1"/>
</dbReference>
<dbReference type="AlphaFoldDB" id="A0A0E1W9N2"/>
<evidence type="ECO:0000256" key="9">
    <source>
        <dbReference type="SAM" id="MobiDB-lite"/>
    </source>
</evidence>
<dbReference type="Gene3D" id="3.40.50.300">
    <property type="entry name" value="P-loop containing nucleotide triphosphate hydrolases"/>
    <property type="match status" value="1"/>
</dbReference>
<feature type="transmembrane region" description="Helical" evidence="10">
    <location>
        <begin position="315"/>
        <end position="338"/>
    </location>
</feature>
<comment type="subcellular location">
    <subcellularLocation>
        <location evidence="1">Cell membrane</location>
        <topology evidence="1">Multi-pass membrane protein</topology>
    </subcellularLocation>
</comment>
<dbReference type="InterPro" id="IPR003593">
    <property type="entry name" value="AAA+_ATPase"/>
</dbReference>
<reference evidence="13" key="1">
    <citation type="submission" date="2009-05" db="EMBL/GenBank/DDBJ databases">
        <authorList>
            <person name="Harkins D.M."/>
            <person name="DeShazer D."/>
            <person name="Woods D.E."/>
            <person name="Brinkac L.M."/>
            <person name="Brown K.A."/>
            <person name="Hung G.C."/>
            <person name="Tuanyok A."/>
            <person name="Zhang B."/>
            <person name="Nierman W.C."/>
        </authorList>
    </citation>
    <scope>NUCLEOTIDE SEQUENCE [LARGE SCALE GENOMIC DNA]</scope>
    <source>
        <strain evidence="13">1710a</strain>
    </source>
</reference>
<evidence type="ECO:0000259" key="12">
    <source>
        <dbReference type="PROSITE" id="PS50929"/>
    </source>
</evidence>
<keyword evidence="8 10" id="KW-0472">Membrane</keyword>
<evidence type="ECO:0000313" key="13">
    <source>
        <dbReference type="EMBL" id="EET09061.1"/>
    </source>
</evidence>
<protein>
    <submittedName>
        <fullName evidence="13">ABC transporter, permease/ATP-binding protein</fullName>
    </submittedName>
</protein>
<feature type="transmembrane region" description="Helical" evidence="10">
    <location>
        <begin position="344"/>
        <end position="362"/>
    </location>
</feature>
<sequence>MQAMSDTIPAIEHSAAESDDRTVERMGGPDAASELPLLARVHRMLAAAVTEAGRALGRGVSFDALLAGLTDGKDAMGQVDVIGLIEAAKAFGLVVESVDVPAASKLGTTSLIAIDTESAQDQVLFFPSVEMPHERRAFRFNATGLCQYFEYRQDQVPTGVGVQWLRVDRVPYSATAGARDAGHRPLPSKEHMAWLWDVLLAEKSAFRYALIASLGSTLIGLAMPFFSLVIFNTVAPNGAVATLITLMIGMLVAIAADFVLREVRAYIIDVTARRIDVVLSRRIYEHLLDIKLESWTGVAGTQADMLRGFATVQEVFTSGVLLLLIDLPFGLIALAMVFVVGGHLGWVPVFWVMVLLALLWRMQSSVHRSSQLSMQLGQERHGTLVETINALETVRAVGGERVLRRRWRDQTAMAAIASGTSRMLTQFVAGVTTMSMQLESLMLLGIGAWMVGEKWLTLGGLIAANMLAGRALAPFLSIVSLGIRLESARIAAGFISRFFQMPRTTRETQEFVARSDFTGVVTLNDVSFAYPAHKSGRATVANVNLTVGAGERVAILGRMGSGKSTLLKLMAGVLSPMRGSVLYDGTDLAQLDLVTRRKVVGYLQQNPVLVSGTLKENITLGCPDASDERVLRAAKIAGVDDFARTHPDGYSMRLGEHGRGLSEGQKQVVGLAQLLLNDPYAILLDEPSSSLDLEAENRLVHALKTSLVDQALVVVTHRPAFLQLVSRIIVIDSGCVVLDGPRDDVLAKLSGRTQQTAGAKGMSSCP</sequence>
<dbReference type="HOGENOM" id="CLU_000604_95_6_4"/>
<evidence type="ECO:0000256" key="2">
    <source>
        <dbReference type="ARBA" id="ARBA00022475"/>
    </source>
</evidence>
<dbReference type="SMART" id="SM00382">
    <property type="entry name" value="AAA"/>
    <property type="match status" value="1"/>
</dbReference>
<dbReference type="Pfam" id="PF00005">
    <property type="entry name" value="ABC_tran"/>
    <property type="match status" value="1"/>
</dbReference>
<feature type="transmembrane region" description="Helical" evidence="10">
    <location>
        <begin position="427"/>
        <end position="449"/>
    </location>
</feature>
<evidence type="ECO:0000259" key="11">
    <source>
        <dbReference type="PROSITE" id="PS50893"/>
    </source>
</evidence>
<dbReference type="PANTHER" id="PTHR43394">
    <property type="entry name" value="ATP-DEPENDENT PERMEASE MDL1, MITOCHONDRIAL"/>
    <property type="match status" value="1"/>
</dbReference>
<dbReference type="GO" id="GO:0016887">
    <property type="term" value="F:ATP hydrolysis activity"/>
    <property type="evidence" value="ECO:0007669"/>
    <property type="project" value="InterPro"/>
</dbReference>
<feature type="region of interest" description="Disordered" evidence="9">
    <location>
        <begin position="1"/>
        <end position="28"/>
    </location>
</feature>
<dbReference type="PROSITE" id="PS50893">
    <property type="entry name" value="ABC_TRANSPORTER_2"/>
    <property type="match status" value="1"/>
</dbReference>
<feature type="transmembrane region" description="Helical" evidence="10">
    <location>
        <begin position="208"/>
        <end position="231"/>
    </location>
</feature>
<evidence type="ECO:0000256" key="4">
    <source>
        <dbReference type="ARBA" id="ARBA00022692"/>
    </source>
</evidence>
<feature type="compositionally biased region" description="Basic and acidic residues" evidence="9">
    <location>
        <begin position="14"/>
        <end position="24"/>
    </location>
</feature>
<gene>
    <name evidence="13" type="ORF">BURPS1710A_2538</name>
</gene>
<dbReference type="EMBL" id="CM000832">
    <property type="protein sequence ID" value="EET09061.1"/>
    <property type="molecule type" value="Genomic_DNA"/>
</dbReference>
<dbReference type="InterPro" id="IPR027417">
    <property type="entry name" value="P-loop_NTPase"/>
</dbReference>
<dbReference type="InterPro" id="IPR039421">
    <property type="entry name" value="Type_1_exporter"/>
</dbReference>
<dbReference type="GO" id="GO:0005524">
    <property type="term" value="F:ATP binding"/>
    <property type="evidence" value="ECO:0007669"/>
    <property type="project" value="UniProtKB-KW"/>
</dbReference>
<keyword evidence="6 13" id="KW-0067">ATP-binding</keyword>
<accession>A0A0E1W9N2</accession>
<dbReference type="GO" id="GO:0005886">
    <property type="term" value="C:plasma membrane"/>
    <property type="evidence" value="ECO:0007669"/>
    <property type="project" value="UniProtKB-SubCell"/>
</dbReference>
<keyword evidence="4 10" id="KW-0812">Transmembrane</keyword>
<keyword evidence="5" id="KW-0547">Nucleotide-binding</keyword>
<dbReference type="InterPro" id="IPR036640">
    <property type="entry name" value="ABC1_TM_sf"/>
</dbReference>
<evidence type="ECO:0000256" key="1">
    <source>
        <dbReference type="ARBA" id="ARBA00004651"/>
    </source>
</evidence>
<keyword evidence="7 10" id="KW-1133">Transmembrane helix</keyword>
<dbReference type="CDD" id="cd03245">
    <property type="entry name" value="ABCC_bacteriocin_exporters"/>
    <property type="match status" value="1"/>
</dbReference>
<feature type="domain" description="ABC transmembrane type-1" evidence="12">
    <location>
        <begin position="209"/>
        <end position="487"/>
    </location>
</feature>
<dbReference type="Pfam" id="PF00664">
    <property type="entry name" value="ABC_membrane"/>
    <property type="match status" value="1"/>
</dbReference>
<dbReference type="Gene3D" id="1.20.1560.10">
    <property type="entry name" value="ABC transporter type 1, transmembrane domain"/>
    <property type="match status" value="1"/>
</dbReference>
<evidence type="ECO:0000256" key="6">
    <source>
        <dbReference type="ARBA" id="ARBA00022840"/>
    </source>
</evidence>
<evidence type="ECO:0000256" key="3">
    <source>
        <dbReference type="ARBA" id="ARBA00022519"/>
    </source>
</evidence>
<evidence type="ECO:0000256" key="7">
    <source>
        <dbReference type="ARBA" id="ARBA00022989"/>
    </source>
</evidence>
<dbReference type="Proteomes" id="UP000001812">
    <property type="component" value="Chromosome I"/>
</dbReference>
<feature type="transmembrane region" description="Helical" evidence="10">
    <location>
        <begin position="237"/>
        <end position="260"/>
    </location>
</feature>
<proteinExistence type="predicted"/>
<dbReference type="PANTHER" id="PTHR43394:SF1">
    <property type="entry name" value="ATP-BINDING CASSETTE SUB-FAMILY B MEMBER 10, MITOCHONDRIAL"/>
    <property type="match status" value="1"/>
</dbReference>
<feature type="domain" description="ABC transporter" evidence="11">
    <location>
        <begin position="521"/>
        <end position="758"/>
    </location>
</feature>
<dbReference type="SUPFAM" id="SSF90123">
    <property type="entry name" value="ABC transporter transmembrane region"/>
    <property type="match status" value="1"/>
</dbReference>
<dbReference type="SUPFAM" id="SSF52540">
    <property type="entry name" value="P-loop containing nucleoside triphosphate hydrolases"/>
    <property type="match status" value="1"/>
</dbReference>
<evidence type="ECO:0000256" key="8">
    <source>
        <dbReference type="ARBA" id="ARBA00023136"/>
    </source>
</evidence>
<keyword evidence="2" id="KW-1003">Cell membrane</keyword>
<evidence type="ECO:0000256" key="5">
    <source>
        <dbReference type="ARBA" id="ARBA00022741"/>
    </source>
</evidence>
<dbReference type="InterPro" id="IPR003439">
    <property type="entry name" value="ABC_transporter-like_ATP-bd"/>
</dbReference>
<keyword evidence="3" id="KW-0997">Cell inner membrane</keyword>
<dbReference type="GO" id="GO:0015421">
    <property type="term" value="F:ABC-type oligopeptide transporter activity"/>
    <property type="evidence" value="ECO:0007669"/>
    <property type="project" value="TreeGrafter"/>
</dbReference>
<name>A0A0E1W9N2_BURPE</name>
<organism evidence="13">
    <name type="scientific">Burkholderia pseudomallei 1710a</name>
    <dbReference type="NCBI Taxonomy" id="320371"/>
    <lineage>
        <taxon>Bacteria</taxon>
        <taxon>Pseudomonadati</taxon>
        <taxon>Pseudomonadota</taxon>
        <taxon>Betaproteobacteria</taxon>
        <taxon>Burkholderiales</taxon>
        <taxon>Burkholderiaceae</taxon>
        <taxon>Burkholderia</taxon>
        <taxon>pseudomallei group</taxon>
    </lineage>
</organism>
<dbReference type="InterPro" id="IPR011527">
    <property type="entry name" value="ABC1_TM_dom"/>
</dbReference>
<evidence type="ECO:0000256" key="10">
    <source>
        <dbReference type="SAM" id="Phobius"/>
    </source>
</evidence>